<sequence length="41" mass="5072">MTVEFPKIFAKINPDKWFLVEKLSLSYIIHCYFNKLFMFRL</sequence>
<protein>
    <submittedName>
        <fullName evidence="1">Uncharacterized protein</fullName>
    </submittedName>
</protein>
<gene>
    <name evidence="1" type="ORF">BN437_2041</name>
</gene>
<comment type="caution">
    <text evidence="1">The sequence shown here is derived from an EMBL/GenBank/DDBJ whole genome shotgun (WGS) entry which is preliminary data.</text>
</comment>
<reference evidence="1 2" key="1">
    <citation type="submission" date="2012-11" db="EMBL/GenBank/DDBJ databases">
        <authorList>
            <person name="Linke B."/>
        </authorList>
    </citation>
    <scope>NUCLEOTIDE SEQUENCE [LARGE SCALE GENOMIC DNA]</scope>
    <source>
        <strain evidence="2">CFBP 1232</strain>
    </source>
</reference>
<dbReference type="AlphaFoldDB" id="A0A831EQX4"/>
<organism evidence="1 2">
    <name type="scientific">Erwinia amylovora NBRC 12687 = CFBP 1232</name>
    <dbReference type="NCBI Taxonomy" id="1219359"/>
    <lineage>
        <taxon>Bacteria</taxon>
        <taxon>Pseudomonadati</taxon>
        <taxon>Pseudomonadota</taxon>
        <taxon>Gammaproteobacteria</taxon>
        <taxon>Enterobacterales</taxon>
        <taxon>Erwiniaceae</taxon>
        <taxon>Erwinia</taxon>
    </lineage>
</organism>
<evidence type="ECO:0000313" key="1">
    <source>
        <dbReference type="EMBL" id="CCO93970.1"/>
    </source>
</evidence>
<evidence type="ECO:0000313" key="2">
    <source>
        <dbReference type="Proteomes" id="UP000013111"/>
    </source>
</evidence>
<reference evidence="1 2" key="2">
    <citation type="submission" date="2013-04" db="EMBL/GenBank/DDBJ databases">
        <title>Comparative genomics of 12 strains of Erwinia amylovora identifies a pan-genome with a large conserved core and provides insights into host specificity.</title>
        <authorList>
            <person name="Mann R.A."/>
            <person name="Smits T.H.M."/>
            <person name="Buehlmann A."/>
            <person name="Blom J."/>
            <person name="Goesmann A."/>
            <person name="Frey J.E."/>
            <person name="Plummer K.M."/>
            <person name="Beer S.V."/>
            <person name="Luck J."/>
            <person name="Duffy B."/>
            <person name="Rodoni B."/>
        </authorList>
    </citation>
    <scope>NUCLEOTIDE SEQUENCE [LARGE SCALE GENOMIC DNA]</scope>
    <source>
        <strain evidence="2">CFBP 1232</strain>
    </source>
</reference>
<proteinExistence type="predicted"/>
<accession>A0A831EQX4</accession>
<name>A0A831EQX4_ERWAM</name>
<dbReference type="EMBL" id="CAPB01000021">
    <property type="protein sequence ID" value="CCO93970.1"/>
    <property type="molecule type" value="Genomic_DNA"/>
</dbReference>
<dbReference type="Proteomes" id="UP000013111">
    <property type="component" value="Unassembled WGS sequence"/>
</dbReference>